<name>A0ABP1QU91_9HEXA</name>
<evidence type="ECO:0000259" key="4">
    <source>
        <dbReference type="PROSITE" id="PS50923"/>
    </source>
</evidence>
<protein>
    <recommendedName>
        <fullName evidence="4">Sushi domain-containing protein</fullName>
    </recommendedName>
</protein>
<accession>A0ABP1QU91</accession>
<evidence type="ECO:0000256" key="2">
    <source>
        <dbReference type="PROSITE-ProRule" id="PRU00302"/>
    </source>
</evidence>
<evidence type="ECO:0000256" key="3">
    <source>
        <dbReference type="SAM" id="Phobius"/>
    </source>
</evidence>
<dbReference type="PROSITE" id="PS50923">
    <property type="entry name" value="SUSHI"/>
    <property type="match status" value="1"/>
</dbReference>
<keyword evidence="6" id="KW-1185">Reference proteome</keyword>
<evidence type="ECO:0000313" key="5">
    <source>
        <dbReference type="EMBL" id="CAL8110854.1"/>
    </source>
</evidence>
<dbReference type="Proteomes" id="UP001642540">
    <property type="component" value="Unassembled WGS sequence"/>
</dbReference>
<comment type="caution">
    <text evidence="2">Lacks conserved residue(s) required for the propagation of feature annotation.</text>
</comment>
<dbReference type="SUPFAM" id="SSF57535">
    <property type="entry name" value="Complement control module/SCR domain"/>
    <property type="match status" value="1"/>
</dbReference>
<gene>
    <name evidence="5" type="ORF">ODALV1_LOCUS14490</name>
</gene>
<sequence>MNSHSSPISFNGNVEDRLRVARAESSERNKNDYYIGNGGFSSSKVSDSEFCSLMSRKNSSSSSMVSPSKRGSCNFAQHLEPPPHHQGKGCPAAICRTFLWLLVCFSVTGGTLAAEPYISPSSCKYPDPVEFALVKPHSTPRGGVYLNGSKANVDCYANFRVKYGDPWLTCVNGEWTGAGGRPVECELIHATGATSCGSYPAIDKGFYAYHPDDASSGASPSNQDGFPVGTELQAACVQTFTLNCTHPHRQLCGRISCQPDGRWVPKDGSLVTSCVAKPVVLTVNGDDDRHSTRSSSSLKNYLILALALVCIFVVGTLTVALLRRPLFCKKREQQQGDGPVVITSSSPNHQNCGSDLDSLPVAMNTGIFLPGAGYDLQDCQMQDVPFVGTTVFKVDLR</sequence>
<feature type="transmembrane region" description="Helical" evidence="3">
    <location>
        <begin position="301"/>
        <end position="322"/>
    </location>
</feature>
<proteinExistence type="predicted"/>
<keyword evidence="2" id="KW-0768">Sushi</keyword>
<reference evidence="5 6" key="1">
    <citation type="submission" date="2024-08" db="EMBL/GenBank/DDBJ databases">
        <authorList>
            <person name="Cucini C."/>
            <person name="Frati F."/>
        </authorList>
    </citation>
    <scope>NUCLEOTIDE SEQUENCE [LARGE SCALE GENOMIC DNA]</scope>
</reference>
<dbReference type="Pfam" id="PF00084">
    <property type="entry name" value="Sushi"/>
    <property type="match status" value="1"/>
</dbReference>
<comment type="caution">
    <text evidence="5">The sequence shown here is derived from an EMBL/GenBank/DDBJ whole genome shotgun (WGS) entry which is preliminary data.</text>
</comment>
<keyword evidence="3" id="KW-1133">Transmembrane helix</keyword>
<dbReference type="Gene3D" id="2.10.70.10">
    <property type="entry name" value="Complement Module, domain 1"/>
    <property type="match status" value="1"/>
</dbReference>
<dbReference type="InterPro" id="IPR000436">
    <property type="entry name" value="Sushi_SCR_CCP_dom"/>
</dbReference>
<evidence type="ECO:0000256" key="1">
    <source>
        <dbReference type="ARBA" id="ARBA00023157"/>
    </source>
</evidence>
<feature type="domain" description="Sushi" evidence="4">
    <location>
        <begin position="121"/>
        <end position="187"/>
    </location>
</feature>
<keyword evidence="3" id="KW-0472">Membrane</keyword>
<dbReference type="EMBL" id="CAXLJM020000046">
    <property type="protein sequence ID" value="CAL8110854.1"/>
    <property type="molecule type" value="Genomic_DNA"/>
</dbReference>
<dbReference type="SMART" id="SM00032">
    <property type="entry name" value="CCP"/>
    <property type="match status" value="1"/>
</dbReference>
<keyword evidence="3" id="KW-0812">Transmembrane</keyword>
<keyword evidence="1" id="KW-1015">Disulfide bond</keyword>
<dbReference type="InterPro" id="IPR035976">
    <property type="entry name" value="Sushi/SCR/CCP_sf"/>
</dbReference>
<organism evidence="5 6">
    <name type="scientific">Orchesella dallaii</name>
    <dbReference type="NCBI Taxonomy" id="48710"/>
    <lineage>
        <taxon>Eukaryota</taxon>
        <taxon>Metazoa</taxon>
        <taxon>Ecdysozoa</taxon>
        <taxon>Arthropoda</taxon>
        <taxon>Hexapoda</taxon>
        <taxon>Collembola</taxon>
        <taxon>Entomobryomorpha</taxon>
        <taxon>Entomobryoidea</taxon>
        <taxon>Orchesellidae</taxon>
        <taxon>Orchesellinae</taxon>
        <taxon>Orchesella</taxon>
    </lineage>
</organism>
<evidence type="ECO:0000313" key="6">
    <source>
        <dbReference type="Proteomes" id="UP001642540"/>
    </source>
</evidence>